<evidence type="ECO:0000313" key="2">
    <source>
        <dbReference type="Proteomes" id="UP001269402"/>
    </source>
</evidence>
<dbReference type="EMBL" id="JAVLSH010000025">
    <property type="protein sequence ID" value="MDR9764142.1"/>
    <property type="molecule type" value="Genomic_DNA"/>
</dbReference>
<gene>
    <name evidence="1" type="ORF">RJJ37_31740</name>
</gene>
<dbReference type="AlphaFoldDB" id="A0AAW8PAS1"/>
<protein>
    <submittedName>
        <fullName evidence="1">Uncharacterized protein</fullName>
    </submittedName>
</protein>
<evidence type="ECO:0000313" key="1">
    <source>
        <dbReference type="EMBL" id="MDR9764142.1"/>
    </source>
</evidence>
<dbReference type="Proteomes" id="UP001269402">
    <property type="component" value="Unassembled WGS sequence"/>
</dbReference>
<comment type="caution">
    <text evidence="1">The sequence shown here is derived from an EMBL/GenBank/DDBJ whole genome shotgun (WGS) entry which is preliminary data.</text>
</comment>
<proteinExistence type="predicted"/>
<reference evidence="2" key="1">
    <citation type="submission" date="2023-07" db="EMBL/GenBank/DDBJ databases">
        <title>Genomic characterization of faba bean (Vicia faba) microsymbionts in Mexican soils.</title>
        <authorList>
            <person name="Rivera Orduna F.N."/>
            <person name="Guevara-Luna J."/>
            <person name="Yan J."/>
            <person name="Arroyo-Herrera I."/>
            <person name="Li Y."/>
            <person name="Vasquez-Murrieta M.S."/>
            <person name="Wang E.T."/>
        </authorList>
    </citation>
    <scope>NUCLEOTIDE SEQUENCE [LARGE SCALE GENOMIC DNA]</scope>
    <source>
        <strain evidence="2">CH6</strain>
    </source>
</reference>
<sequence>MFSSHIDQAVGRSESYYCGIDGRKAPLAYISQSMTIPAMTKGTLRFFFDFGAGGCLWAGDEATRSKLGVGPLDAAVYDLQGHVVVPPRISLASNVHSLISRLDQEYLSYLNPLYPPDPSLWTQARCERFNSDVDQLLVLLQVELGTKFAIIDQQKRHAEDPALGEFLAANPNQKPMP</sequence>
<accession>A0AAW8PAS1</accession>
<keyword evidence="2" id="KW-1185">Reference proteome</keyword>
<name>A0AAW8PAS1_9HYPH</name>
<dbReference type="RefSeq" id="WP_310808848.1">
    <property type="nucleotide sequence ID" value="NZ_JAVLSH010000025.1"/>
</dbReference>
<organism evidence="1 2">
    <name type="scientific">Rhizobium redzepovicii</name>
    <dbReference type="NCBI Taxonomy" id="2867518"/>
    <lineage>
        <taxon>Bacteria</taxon>
        <taxon>Pseudomonadati</taxon>
        <taxon>Pseudomonadota</taxon>
        <taxon>Alphaproteobacteria</taxon>
        <taxon>Hyphomicrobiales</taxon>
        <taxon>Rhizobiaceae</taxon>
        <taxon>Rhizobium/Agrobacterium group</taxon>
        <taxon>Rhizobium</taxon>
    </lineage>
</organism>